<keyword evidence="2" id="KW-0813">Transport</keyword>
<feature type="transmembrane region" description="Helical" evidence="6">
    <location>
        <begin position="107"/>
        <end position="126"/>
    </location>
</feature>
<feature type="transmembrane region" description="Helical" evidence="6">
    <location>
        <begin position="138"/>
        <end position="162"/>
    </location>
</feature>
<evidence type="ECO:0000256" key="3">
    <source>
        <dbReference type="ARBA" id="ARBA00022692"/>
    </source>
</evidence>
<gene>
    <name evidence="7" type="ORF">P343_04285</name>
</gene>
<feature type="transmembrane region" description="Helical" evidence="6">
    <location>
        <begin position="229"/>
        <end position="248"/>
    </location>
</feature>
<proteinExistence type="predicted"/>
<dbReference type="eggNOG" id="COG0531">
    <property type="taxonomic scope" value="Bacteria"/>
</dbReference>
<reference evidence="7 8" key="1">
    <citation type="journal article" date="2013" name="Genome Announc.">
        <title>Genome Sequence of Sporolactobacillus laevolacticus DSM442, an Efficient Polymer-Grade D-Lactate Producer from Agricultural Waste Cottonseed as a Nitrogen Source.</title>
        <authorList>
            <person name="Wang H."/>
            <person name="Wang L."/>
            <person name="Ju J."/>
            <person name="Yu B."/>
            <person name="Ma Y."/>
        </authorList>
    </citation>
    <scope>NUCLEOTIDE SEQUENCE [LARGE SCALE GENOMIC DNA]</scope>
    <source>
        <strain evidence="7 8">DSM 442</strain>
    </source>
</reference>
<organism evidence="7 8">
    <name type="scientific">Sporolactobacillus laevolacticus DSM 442</name>
    <dbReference type="NCBI Taxonomy" id="1395513"/>
    <lineage>
        <taxon>Bacteria</taxon>
        <taxon>Bacillati</taxon>
        <taxon>Bacillota</taxon>
        <taxon>Bacilli</taxon>
        <taxon>Bacillales</taxon>
        <taxon>Sporolactobacillaceae</taxon>
        <taxon>Sporolactobacillus</taxon>
    </lineage>
</organism>
<dbReference type="PANTHER" id="PTHR43243:SF4">
    <property type="entry name" value="CATIONIC AMINO ACID TRANSPORTER 4"/>
    <property type="match status" value="1"/>
</dbReference>
<name>V6IZ96_9BACL</name>
<keyword evidence="4 6" id="KW-1133">Transmembrane helix</keyword>
<keyword evidence="5 6" id="KW-0472">Membrane</keyword>
<evidence type="ECO:0000313" key="7">
    <source>
        <dbReference type="EMBL" id="EST12868.1"/>
    </source>
</evidence>
<dbReference type="PANTHER" id="PTHR43243">
    <property type="entry name" value="INNER MEMBRANE TRANSPORTER YGJI-RELATED"/>
    <property type="match status" value="1"/>
</dbReference>
<dbReference type="Gene3D" id="1.20.1740.10">
    <property type="entry name" value="Amino acid/polyamine transporter I"/>
    <property type="match status" value="1"/>
</dbReference>
<feature type="transmembrane region" description="Helical" evidence="6">
    <location>
        <begin position="394"/>
        <end position="412"/>
    </location>
</feature>
<dbReference type="EMBL" id="AWTC01000003">
    <property type="protein sequence ID" value="EST12868.1"/>
    <property type="molecule type" value="Genomic_DNA"/>
</dbReference>
<evidence type="ECO:0000313" key="8">
    <source>
        <dbReference type="Proteomes" id="UP000018296"/>
    </source>
</evidence>
<accession>V6IZ96</accession>
<evidence type="ECO:0000256" key="4">
    <source>
        <dbReference type="ARBA" id="ARBA00022989"/>
    </source>
</evidence>
<evidence type="ECO:0000256" key="1">
    <source>
        <dbReference type="ARBA" id="ARBA00004141"/>
    </source>
</evidence>
<dbReference type="AlphaFoldDB" id="V6IZ96"/>
<sequence>MKLFFQHQKEETLAVSIFKTKPIASLIAETEGKQGLKKALGATDLTLLGIGAVIGTGIFVLTGVAAANYSGPALVVSFILSGLACFFAALCYAEFASTVPVAGSAYTYSYAALGEIWAWIIGWDLILEYTVSISAVAIGWSGYAVTLLNSVGIHLPAALIGAPGTPGGFINLPAMIIIALIAWLLLSGVRQTSNLNGVIVFIKLAVIALFIFLAVWHVHPSNWHPFMPYGFNGVVSGAAVIFFAYLGFDAVSTAAEETKNPQKNLPRGILFSLLICTVLYIVVSGILTGVVKYTAFKNTSAPVAYALQQIGINWGSAAVSIGAICGITSVLLVIMYGQTRIFFAMSRDGLIPKAFGKVSEKQKTPVSSTVIVAVATMIMAGFLPIGIVADLANIGTLFAFMIVSIGVWVLRVKRPDLKRAFRTPWVPVVVPLAVLSCGYLVIHLQTATLWRFVIWFAIGMVVYFSYSRRHSALNQATSDSAEHAS</sequence>
<comment type="caution">
    <text evidence="7">The sequence shown here is derived from an EMBL/GenBank/DDBJ whole genome shotgun (WGS) entry which is preliminary data.</text>
</comment>
<dbReference type="Proteomes" id="UP000018296">
    <property type="component" value="Unassembled WGS sequence"/>
</dbReference>
<feature type="transmembrane region" description="Helical" evidence="6">
    <location>
        <begin position="448"/>
        <end position="466"/>
    </location>
</feature>
<evidence type="ECO:0000256" key="6">
    <source>
        <dbReference type="SAM" id="Phobius"/>
    </source>
</evidence>
<feature type="transmembrane region" description="Helical" evidence="6">
    <location>
        <begin position="74"/>
        <end position="95"/>
    </location>
</feature>
<keyword evidence="3 6" id="KW-0812">Transmembrane</keyword>
<feature type="transmembrane region" description="Helical" evidence="6">
    <location>
        <begin position="168"/>
        <end position="186"/>
    </location>
</feature>
<feature type="transmembrane region" description="Helical" evidence="6">
    <location>
        <begin position="311"/>
        <end position="337"/>
    </location>
</feature>
<dbReference type="PATRIC" id="fig|1395513.3.peg.878"/>
<dbReference type="InterPro" id="IPR002293">
    <property type="entry name" value="AA/rel_permease1"/>
</dbReference>
<comment type="subcellular location">
    <subcellularLocation>
        <location evidence="1">Membrane</location>
        <topology evidence="1">Multi-pass membrane protein</topology>
    </subcellularLocation>
</comment>
<dbReference type="STRING" id="1395513.P343_04285"/>
<dbReference type="OrthoDB" id="9762947at2"/>
<feature type="transmembrane region" description="Helical" evidence="6">
    <location>
        <begin position="45"/>
        <end position="67"/>
    </location>
</feature>
<feature type="transmembrane region" description="Helical" evidence="6">
    <location>
        <begin position="198"/>
        <end position="217"/>
    </location>
</feature>
<evidence type="ECO:0000256" key="2">
    <source>
        <dbReference type="ARBA" id="ARBA00022448"/>
    </source>
</evidence>
<protein>
    <submittedName>
        <fullName evidence="7">Amino acid permease</fullName>
    </submittedName>
</protein>
<feature type="transmembrane region" description="Helical" evidence="6">
    <location>
        <begin position="269"/>
        <end position="291"/>
    </location>
</feature>
<dbReference type="GO" id="GO:0016020">
    <property type="term" value="C:membrane"/>
    <property type="evidence" value="ECO:0007669"/>
    <property type="project" value="UniProtKB-SubCell"/>
</dbReference>
<evidence type="ECO:0000256" key="5">
    <source>
        <dbReference type="ARBA" id="ARBA00023136"/>
    </source>
</evidence>
<dbReference type="GO" id="GO:0015171">
    <property type="term" value="F:amino acid transmembrane transporter activity"/>
    <property type="evidence" value="ECO:0007669"/>
    <property type="project" value="TreeGrafter"/>
</dbReference>
<keyword evidence="8" id="KW-1185">Reference proteome</keyword>
<feature type="transmembrane region" description="Helical" evidence="6">
    <location>
        <begin position="424"/>
        <end position="442"/>
    </location>
</feature>
<feature type="transmembrane region" description="Helical" evidence="6">
    <location>
        <begin position="366"/>
        <end position="388"/>
    </location>
</feature>
<dbReference type="PIRSF" id="PIRSF006060">
    <property type="entry name" value="AA_transporter"/>
    <property type="match status" value="1"/>
</dbReference>
<dbReference type="Pfam" id="PF13520">
    <property type="entry name" value="AA_permease_2"/>
    <property type="match status" value="1"/>
</dbReference>